<sequence>MFFLLCGVLKLVTLVWGVT</sequence>
<proteinExistence type="predicted"/>
<accession>A0A0E9V6Y5</accession>
<reference evidence="1" key="1">
    <citation type="submission" date="2014-11" db="EMBL/GenBank/DDBJ databases">
        <authorList>
            <person name="Amaro Gonzalez C."/>
        </authorList>
    </citation>
    <scope>NUCLEOTIDE SEQUENCE</scope>
</reference>
<dbReference type="EMBL" id="GBXM01035569">
    <property type="protein sequence ID" value="JAH73008.1"/>
    <property type="molecule type" value="Transcribed_RNA"/>
</dbReference>
<dbReference type="AlphaFoldDB" id="A0A0E9V6Y5"/>
<protein>
    <submittedName>
        <fullName evidence="1">Uncharacterized protein</fullName>
    </submittedName>
</protein>
<name>A0A0E9V6Y5_ANGAN</name>
<reference evidence="1" key="2">
    <citation type="journal article" date="2015" name="Fish Shellfish Immunol.">
        <title>Early steps in the European eel (Anguilla anguilla)-Vibrio vulnificus interaction in the gills: Role of the RtxA13 toxin.</title>
        <authorList>
            <person name="Callol A."/>
            <person name="Pajuelo D."/>
            <person name="Ebbesson L."/>
            <person name="Teles M."/>
            <person name="MacKenzie S."/>
            <person name="Amaro C."/>
        </authorList>
    </citation>
    <scope>NUCLEOTIDE SEQUENCE</scope>
</reference>
<organism evidence="1">
    <name type="scientific">Anguilla anguilla</name>
    <name type="common">European freshwater eel</name>
    <name type="synonym">Muraena anguilla</name>
    <dbReference type="NCBI Taxonomy" id="7936"/>
    <lineage>
        <taxon>Eukaryota</taxon>
        <taxon>Metazoa</taxon>
        <taxon>Chordata</taxon>
        <taxon>Craniata</taxon>
        <taxon>Vertebrata</taxon>
        <taxon>Euteleostomi</taxon>
        <taxon>Actinopterygii</taxon>
        <taxon>Neopterygii</taxon>
        <taxon>Teleostei</taxon>
        <taxon>Anguilliformes</taxon>
        <taxon>Anguillidae</taxon>
        <taxon>Anguilla</taxon>
    </lineage>
</organism>
<evidence type="ECO:0000313" key="1">
    <source>
        <dbReference type="EMBL" id="JAH73008.1"/>
    </source>
</evidence>